<feature type="transmembrane region" description="Helical" evidence="1">
    <location>
        <begin position="28"/>
        <end position="50"/>
    </location>
</feature>
<evidence type="ECO:0008006" key="4">
    <source>
        <dbReference type="Google" id="ProtNLM"/>
    </source>
</evidence>
<proteinExistence type="predicted"/>
<evidence type="ECO:0000313" key="3">
    <source>
        <dbReference type="Proteomes" id="UP000612361"/>
    </source>
</evidence>
<dbReference type="SUPFAM" id="SSF48452">
    <property type="entry name" value="TPR-like"/>
    <property type="match status" value="1"/>
</dbReference>
<evidence type="ECO:0000256" key="1">
    <source>
        <dbReference type="SAM" id="Phobius"/>
    </source>
</evidence>
<dbReference type="InterPro" id="IPR011990">
    <property type="entry name" value="TPR-like_helical_dom_sf"/>
</dbReference>
<keyword evidence="1" id="KW-0472">Membrane</keyword>
<feature type="transmembrane region" description="Helical" evidence="1">
    <location>
        <begin position="6"/>
        <end position="21"/>
    </location>
</feature>
<dbReference type="AlphaFoldDB" id="A0A923I0S5"/>
<sequence length="249" mass="27958">MPYFGVGLHLLIVIFFAVHVIRTGRELYWLVIMFMFPLLGSAVYFFAVYLPESRIQHHVHKTVKAVARSLDPERELREARSAFELTPTAQNQMLLANALLDSGAVADAAIQFDACLQGPFARDPEIRLAAAQAHLLSRHAERALELASAVRADSPSYAAERQAILLAQIYDALDRQADAEREFQLAAQQFGSLDAKVELAEWALRQSRTDQARQLCADIDLSARHMPAHARQMNRDLLSRVERVRQAVS</sequence>
<gene>
    <name evidence="2" type="ORF">H8K47_02740</name>
</gene>
<dbReference type="InterPro" id="IPR014562">
    <property type="entry name" value="UCP030959_TPR_rpt-cont"/>
</dbReference>
<name>A0A923I0S5_9BURK</name>
<organism evidence="2 3">
    <name type="scientific">Undibacterium rugosum</name>
    <dbReference type="NCBI Taxonomy" id="2762291"/>
    <lineage>
        <taxon>Bacteria</taxon>
        <taxon>Pseudomonadati</taxon>
        <taxon>Pseudomonadota</taxon>
        <taxon>Betaproteobacteria</taxon>
        <taxon>Burkholderiales</taxon>
        <taxon>Oxalobacteraceae</taxon>
        <taxon>Undibacterium</taxon>
    </lineage>
</organism>
<keyword evidence="3" id="KW-1185">Reference proteome</keyword>
<dbReference type="Gene3D" id="1.25.40.10">
    <property type="entry name" value="Tetratricopeptide repeat domain"/>
    <property type="match status" value="1"/>
</dbReference>
<reference evidence="2" key="1">
    <citation type="submission" date="2020-08" db="EMBL/GenBank/DDBJ databases">
        <title>Novel species isolated from subtropical streams in China.</title>
        <authorList>
            <person name="Lu H."/>
        </authorList>
    </citation>
    <scope>NUCLEOTIDE SEQUENCE</scope>
    <source>
        <strain evidence="2">CY7W</strain>
    </source>
</reference>
<accession>A0A923I0S5</accession>
<dbReference type="RefSeq" id="WP_186879893.1">
    <property type="nucleotide sequence ID" value="NZ_JACOGG010000002.1"/>
</dbReference>
<keyword evidence="1" id="KW-0812">Transmembrane</keyword>
<keyword evidence="1" id="KW-1133">Transmembrane helix</keyword>
<comment type="caution">
    <text evidence="2">The sequence shown here is derived from an EMBL/GenBank/DDBJ whole genome shotgun (WGS) entry which is preliminary data.</text>
</comment>
<dbReference type="PIRSF" id="PIRSF030959">
    <property type="entry name" value="UCP030959"/>
    <property type="match status" value="1"/>
</dbReference>
<dbReference type="EMBL" id="JACOGG010000002">
    <property type="protein sequence ID" value="MBC3934270.1"/>
    <property type="molecule type" value="Genomic_DNA"/>
</dbReference>
<protein>
    <recommendedName>
        <fullName evidence="4">Tetratricopeptide repeat protein</fullName>
    </recommendedName>
</protein>
<dbReference type="Proteomes" id="UP000612361">
    <property type="component" value="Unassembled WGS sequence"/>
</dbReference>
<evidence type="ECO:0000313" key="2">
    <source>
        <dbReference type="EMBL" id="MBC3934270.1"/>
    </source>
</evidence>